<protein>
    <recommendedName>
        <fullName evidence="9">Tyrosine recombinase XerC</fullName>
    </recommendedName>
</protein>
<dbReference type="GO" id="GO:0007059">
    <property type="term" value="P:chromosome segregation"/>
    <property type="evidence" value="ECO:0007669"/>
    <property type="project" value="UniProtKB-UniRule"/>
</dbReference>
<evidence type="ECO:0000313" key="12">
    <source>
        <dbReference type="EMBL" id="OKL53718.1"/>
    </source>
</evidence>
<dbReference type="Gene3D" id="1.10.443.10">
    <property type="entry name" value="Intergrase catalytic core"/>
    <property type="match status" value="1"/>
</dbReference>
<dbReference type="AlphaFoldDB" id="A0A1Q5Q1K2"/>
<keyword evidence="7 9" id="KW-0233">DNA recombination</keyword>
<feature type="active site" evidence="9">
    <location>
        <position position="255"/>
    </location>
</feature>
<evidence type="ECO:0000256" key="4">
    <source>
        <dbReference type="ARBA" id="ARBA00022829"/>
    </source>
</evidence>
<dbReference type="GO" id="GO:0006313">
    <property type="term" value="P:DNA transposition"/>
    <property type="evidence" value="ECO:0007669"/>
    <property type="project" value="UniProtKB-UniRule"/>
</dbReference>
<feature type="active site" evidence="9">
    <location>
        <position position="180"/>
    </location>
</feature>
<evidence type="ECO:0000256" key="5">
    <source>
        <dbReference type="ARBA" id="ARBA00022908"/>
    </source>
</evidence>
<feature type="active site" evidence="9">
    <location>
        <position position="252"/>
    </location>
</feature>
<dbReference type="InterPro" id="IPR011010">
    <property type="entry name" value="DNA_brk_join_enz"/>
</dbReference>
<comment type="function">
    <text evidence="9">Site-specific tyrosine recombinase, which acts by catalyzing the cutting and rejoining of the recombining DNA molecules. The XerC-XerD complex is essential to convert dimers of the bacterial chromosome into monomers to permit their segregation at cell division. It also contributes to the segregational stability of plasmids.</text>
</comment>
<dbReference type="Pfam" id="PF00589">
    <property type="entry name" value="Phage_integrase"/>
    <property type="match status" value="1"/>
</dbReference>
<evidence type="ECO:0000259" key="10">
    <source>
        <dbReference type="PROSITE" id="PS51898"/>
    </source>
</evidence>
<dbReference type="OrthoDB" id="9801717at2"/>
<dbReference type="InterPro" id="IPR050090">
    <property type="entry name" value="Tyrosine_recombinase_XerCD"/>
</dbReference>
<proteinExistence type="inferred from homology"/>
<dbReference type="GO" id="GO:0005737">
    <property type="term" value="C:cytoplasm"/>
    <property type="evidence" value="ECO:0007669"/>
    <property type="project" value="UniProtKB-SubCell"/>
</dbReference>
<evidence type="ECO:0000256" key="2">
    <source>
        <dbReference type="ARBA" id="ARBA00022490"/>
    </source>
</evidence>
<dbReference type="Gene3D" id="1.10.150.130">
    <property type="match status" value="1"/>
</dbReference>
<dbReference type="InterPro" id="IPR013762">
    <property type="entry name" value="Integrase-like_cat_sf"/>
</dbReference>
<dbReference type="InterPro" id="IPR044068">
    <property type="entry name" value="CB"/>
</dbReference>
<dbReference type="Pfam" id="PF02899">
    <property type="entry name" value="Phage_int_SAM_1"/>
    <property type="match status" value="1"/>
</dbReference>
<dbReference type="GO" id="GO:0003677">
    <property type="term" value="F:DNA binding"/>
    <property type="evidence" value="ECO:0007669"/>
    <property type="project" value="UniProtKB-UniRule"/>
</dbReference>
<evidence type="ECO:0000313" key="13">
    <source>
        <dbReference type="Proteomes" id="UP000185628"/>
    </source>
</evidence>
<evidence type="ECO:0000256" key="8">
    <source>
        <dbReference type="ARBA" id="ARBA00023306"/>
    </source>
</evidence>
<dbReference type="PROSITE" id="PS51900">
    <property type="entry name" value="CB"/>
    <property type="match status" value="1"/>
</dbReference>
<feature type="domain" description="Core-binding (CB)" evidence="11">
    <location>
        <begin position="3"/>
        <end position="94"/>
    </location>
</feature>
<dbReference type="GO" id="GO:0051301">
    <property type="term" value="P:cell division"/>
    <property type="evidence" value="ECO:0007669"/>
    <property type="project" value="UniProtKB-KW"/>
</dbReference>
<accession>A0A1Q5Q1K2</accession>
<feature type="active site" evidence="9">
    <location>
        <position position="156"/>
    </location>
</feature>
<evidence type="ECO:0000256" key="7">
    <source>
        <dbReference type="ARBA" id="ARBA00023172"/>
    </source>
</evidence>
<dbReference type="CDD" id="cd00798">
    <property type="entry name" value="INT_XerDC_C"/>
    <property type="match status" value="1"/>
</dbReference>
<dbReference type="PANTHER" id="PTHR30349:SF81">
    <property type="entry name" value="TYROSINE RECOMBINASE XERC"/>
    <property type="match status" value="1"/>
</dbReference>
<dbReference type="PROSITE" id="PS51898">
    <property type="entry name" value="TYR_RECOMBINASE"/>
    <property type="match status" value="1"/>
</dbReference>
<keyword evidence="5 9" id="KW-0229">DNA integration</keyword>
<dbReference type="STRING" id="208480.SAMN02910418_01495"/>
<keyword evidence="13" id="KW-1185">Reference proteome</keyword>
<name>A0A1Q5Q1K2_9ACTO</name>
<keyword evidence="3 9" id="KW-0132">Cell division</keyword>
<keyword evidence="4 9" id="KW-0159">Chromosome partition</keyword>
<feature type="active site" evidence="9">
    <location>
        <position position="278"/>
    </location>
</feature>
<sequence length="317" mass="34214">MAGQLARSVEEFLAHLRVERTLSDNTVGAYRRDLTRYVDFLQARGRSAAGQITTQDVSSFVHALRTGSDGGSLLAARSVSRVISAVRSWHRFLHAEGLTSDDVAAEVSPPAPKAALPKVLSIDQISDLIAHAAVGEEPLDRRDAAFLEFLYGTGARVSEACELAVDDLDFEDRAVRLFGKGRKERIVPMGQALIDALGDYLTRARPQLSAAGRGAAVVFLNAWGKPLTRQAAGAIVRRHAEAIGLPGPVTPHMLRHSYATHLLSGGADVRIVQELLGHADVATTQIYTHVSIDHLREVYATSHPRAHFRGPSDLSVG</sequence>
<dbReference type="GO" id="GO:0009037">
    <property type="term" value="F:tyrosine-based site-specific recombinase activity"/>
    <property type="evidence" value="ECO:0007669"/>
    <property type="project" value="UniProtKB-UniRule"/>
</dbReference>
<feature type="active site" description="O-(3'-phospho-DNA)-tyrosine intermediate" evidence="9">
    <location>
        <position position="287"/>
    </location>
</feature>
<keyword evidence="2 9" id="KW-0963">Cytoplasm</keyword>
<keyword evidence="8 9" id="KW-0131">Cell cycle</keyword>
<evidence type="ECO:0000256" key="9">
    <source>
        <dbReference type="HAMAP-Rule" id="MF_01808"/>
    </source>
</evidence>
<comment type="subunit">
    <text evidence="9">Forms a cyclic heterotetrameric complex composed of two molecules of XerC and two molecules of XerD.</text>
</comment>
<dbReference type="EMBL" id="MQVR01000044">
    <property type="protein sequence ID" value="OKL53718.1"/>
    <property type="molecule type" value="Genomic_DNA"/>
</dbReference>
<evidence type="ECO:0000256" key="1">
    <source>
        <dbReference type="ARBA" id="ARBA00004496"/>
    </source>
</evidence>
<evidence type="ECO:0000259" key="11">
    <source>
        <dbReference type="PROSITE" id="PS51900"/>
    </source>
</evidence>
<dbReference type="Proteomes" id="UP000185628">
    <property type="component" value="Unassembled WGS sequence"/>
</dbReference>
<reference evidence="13" key="1">
    <citation type="submission" date="2016-12" db="EMBL/GenBank/DDBJ databases">
        <authorList>
            <person name="Meng X."/>
        </authorList>
    </citation>
    <scope>NUCLEOTIDE SEQUENCE [LARGE SCALE GENOMIC DNA]</scope>
    <source>
        <strain evidence="13">DSM 19116</strain>
    </source>
</reference>
<dbReference type="NCBIfam" id="NF001399">
    <property type="entry name" value="PRK00283.1"/>
    <property type="match status" value="1"/>
</dbReference>
<gene>
    <name evidence="9" type="primary">xerC</name>
    <name evidence="12" type="ORF">BSZ39_08075</name>
</gene>
<feature type="domain" description="Tyr recombinase" evidence="10">
    <location>
        <begin position="115"/>
        <end position="300"/>
    </location>
</feature>
<dbReference type="HAMAP" id="MF_01808">
    <property type="entry name" value="Recomb_XerC_XerD"/>
    <property type="match status" value="1"/>
</dbReference>
<dbReference type="InterPro" id="IPR004107">
    <property type="entry name" value="Integrase_SAM-like_N"/>
</dbReference>
<keyword evidence="6 9" id="KW-0238">DNA-binding</keyword>
<evidence type="ECO:0000256" key="3">
    <source>
        <dbReference type="ARBA" id="ARBA00022618"/>
    </source>
</evidence>
<comment type="subcellular location">
    <subcellularLocation>
        <location evidence="1 9">Cytoplasm</location>
    </subcellularLocation>
</comment>
<comment type="caution">
    <text evidence="12">The sequence shown here is derived from an EMBL/GenBank/DDBJ whole genome shotgun (WGS) entry which is preliminary data.</text>
</comment>
<dbReference type="InterPro" id="IPR023009">
    <property type="entry name" value="Tyrosine_recombinase_XerC/XerD"/>
</dbReference>
<dbReference type="InterPro" id="IPR002104">
    <property type="entry name" value="Integrase_catalytic"/>
</dbReference>
<dbReference type="SUPFAM" id="SSF56349">
    <property type="entry name" value="DNA breaking-rejoining enzymes"/>
    <property type="match status" value="1"/>
</dbReference>
<dbReference type="InterPro" id="IPR010998">
    <property type="entry name" value="Integrase_recombinase_N"/>
</dbReference>
<dbReference type="RefSeq" id="WP_073716844.1">
    <property type="nucleotide sequence ID" value="NZ_MQVR01000044.1"/>
</dbReference>
<evidence type="ECO:0000256" key="6">
    <source>
        <dbReference type="ARBA" id="ARBA00023125"/>
    </source>
</evidence>
<comment type="similarity">
    <text evidence="9">Belongs to the 'phage' integrase family. XerC subfamily.</text>
</comment>
<organism evidence="12 13">
    <name type="scientific">Bowdeniella nasicola</name>
    <dbReference type="NCBI Taxonomy" id="208480"/>
    <lineage>
        <taxon>Bacteria</taxon>
        <taxon>Bacillati</taxon>
        <taxon>Actinomycetota</taxon>
        <taxon>Actinomycetes</taxon>
        <taxon>Actinomycetales</taxon>
        <taxon>Actinomycetaceae</taxon>
        <taxon>Bowdeniella</taxon>
    </lineage>
</organism>
<dbReference type="PANTHER" id="PTHR30349">
    <property type="entry name" value="PHAGE INTEGRASE-RELATED"/>
    <property type="match status" value="1"/>
</dbReference>